<dbReference type="AlphaFoldDB" id="A0A921U0K9"/>
<gene>
    <name evidence="2" type="ORF">BDA96_10G172400</name>
</gene>
<sequence>MASYFSLHAMRPGYDRGPLYLLSLEALFGTIPTVMWLWPAHAFMFVLYAPAYDNWACTTLYVPFCRTLRHNHPIPLRIIQMAYALEPKSFKNFEQDFTDAKHS</sequence>
<feature type="transmembrane region" description="Helical" evidence="1">
    <location>
        <begin position="20"/>
        <end position="38"/>
    </location>
</feature>
<reference evidence="2" key="1">
    <citation type="journal article" date="2019" name="BMC Genomics">
        <title>A new reference genome for Sorghum bicolor reveals high levels of sequence similarity between sweet and grain genotypes: implications for the genetics of sugar metabolism.</title>
        <authorList>
            <person name="Cooper E.A."/>
            <person name="Brenton Z.W."/>
            <person name="Flinn B.S."/>
            <person name="Jenkins J."/>
            <person name="Shu S."/>
            <person name="Flowers D."/>
            <person name="Luo F."/>
            <person name="Wang Y."/>
            <person name="Xia P."/>
            <person name="Barry K."/>
            <person name="Daum C."/>
            <person name="Lipzen A."/>
            <person name="Yoshinaga Y."/>
            <person name="Schmutz J."/>
            <person name="Saski C."/>
            <person name="Vermerris W."/>
            <person name="Kresovich S."/>
        </authorList>
    </citation>
    <scope>NUCLEOTIDE SEQUENCE</scope>
</reference>
<organism evidence="2 3">
    <name type="scientific">Sorghum bicolor</name>
    <name type="common">Sorghum</name>
    <name type="synonym">Sorghum vulgare</name>
    <dbReference type="NCBI Taxonomy" id="4558"/>
    <lineage>
        <taxon>Eukaryota</taxon>
        <taxon>Viridiplantae</taxon>
        <taxon>Streptophyta</taxon>
        <taxon>Embryophyta</taxon>
        <taxon>Tracheophyta</taxon>
        <taxon>Spermatophyta</taxon>
        <taxon>Magnoliopsida</taxon>
        <taxon>Liliopsida</taxon>
        <taxon>Poales</taxon>
        <taxon>Poaceae</taxon>
        <taxon>PACMAD clade</taxon>
        <taxon>Panicoideae</taxon>
        <taxon>Andropogonodae</taxon>
        <taxon>Andropogoneae</taxon>
        <taxon>Sorghinae</taxon>
        <taxon>Sorghum</taxon>
    </lineage>
</organism>
<evidence type="ECO:0000313" key="2">
    <source>
        <dbReference type="EMBL" id="KAG0514227.1"/>
    </source>
</evidence>
<dbReference type="Proteomes" id="UP000807115">
    <property type="component" value="Chromosome 10"/>
</dbReference>
<evidence type="ECO:0000256" key="1">
    <source>
        <dbReference type="SAM" id="Phobius"/>
    </source>
</evidence>
<evidence type="ECO:0000313" key="3">
    <source>
        <dbReference type="Proteomes" id="UP000807115"/>
    </source>
</evidence>
<reference evidence="2" key="2">
    <citation type="submission" date="2020-10" db="EMBL/GenBank/DDBJ databases">
        <authorList>
            <person name="Cooper E.A."/>
            <person name="Brenton Z.W."/>
            <person name="Flinn B.S."/>
            <person name="Jenkins J."/>
            <person name="Shu S."/>
            <person name="Flowers D."/>
            <person name="Luo F."/>
            <person name="Wang Y."/>
            <person name="Xia P."/>
            <person name="Barry K."/>
            <person name="Daum C."/>
            <person name="Lipzen A."/>
            <person name="Yoshinaga Y."/>
            <person name="Schmutz J."/>
            <person name="Saski C."/>
            <person name="Vermerris W."/>
            <person name="Kresovich S."/>
        </authorList>
    </citation>
    <scope>NUCLEOTIDE SEQUENCE</scope>
</reference>
<keyword evidence="1" id="KW-1133">Transmembrane helix</keyword>
<keyword evidence="1" id="KW-0812">Transmembrane</keyword>
<protein>
    <submittedName>
        <fullName evidence="2">Uncharacterized protein</fullName>
    </submittedName>
</protein>
<proteinExistence type="predicted"/>
<name>A0A921U0K9_SORBI</name>
<comment type="caution">
    <text evidence="2">The sequence shown here is derived from an EMBL/GenBank/DDBJ whole genome shotgun (WGS) entry which is preliminary data.</text>
</comment>
<accession>A0A921U0K9</accession>
<keyword evidence="1" id="KW-0472">Membrane</keyword>
<dbReference type="EMBL" id="CM027689">
    <property type="protein sequence ID" value="KAG0514227.1"/>
    <property type="molecule type" value="Genomic_DNA"/>
</dbReference>